<reference evidence="2" key="1">
    <citation type="submission" date="2019-07" db="EMBL/GenBank/DDBJ databases">
        <authorList>
            <person name="Alioto T."/>
            <person name="Alioto T."/>
            <person name="Gomez Garrido J."/>
        </authorList>
    </citation>
    <scope>NUCLEOTIDE SEQUENCE</scope>
</reference>
<name>A0A5E4GGI0_PRUDU</name>
<reference evidence="4" key="2">
    <citation type="journal article" date="2020" name="Plant J.">
        <title>Transposons played a major role in the diversification between the closely related almond and peach genomes: results from the almond genome sequence.</title>
        <authorList>
            <person name="Alioto T."/>
            <person name="Alexiou K.G."/>
            <person name="Bardil A."/>
            <person name="Barteri F."/>
            <person name="Castanera R."/>
            <person name="Cruz F."/>
            <person name="Dhingra A."/>
            <person name="Duval H."/>
            <person name="Fernandez I Marti A."/>
            <person name="Frias L."/>
            <person name="Galan B."/>
            <person name="Garcia J.L."/>
            <person name="Howad W."/>
            <person name="Gomez-Garrido J."/>
            <person name="Gut M."/>
            <person name="Julca I."/>
            <person name="Morata J."/>
            <person name="Puigdomenech P."/>
            <person name="Ribeca P."/>
            <person name="Rubio Cabetas M.J."/>
            <person name="Vlasova A."/>
            <person name="Wirthensohn M."/>
            <person name="Garcia-Mas J."/>
            <person name="Gabaldon T."/>
            <person name="Casacuberta J.M."/>
            <person name="Arus P."/>
        </authorList>
    </citation>
    <scope>NUCLEOTIDE SEQUENCE [LARGE SCALE GENOMIC DNA]</scope>
    <source>
        <strain evidence="4">cv. Texas</strain>
    </source>
</reference>
<proteinExistence type="predicted"/>
<dbReference type="EMBL" id="CABIKO010001075">
    <property type="protein sequence ID" value="VVA40787.1"/>
    <property type="molecule type" value="Genomic_DNA"/>
</dbReference>
<feature type="region of interest" description="Disordered" evidence="1">
    <location>
        <begin position="1"/>
        <end position="21"/>
    </location>
</feature>
<evidence type="ECO:0000313" key="3">
    <source>
        <dbReference type="EMBL" id="VVA40787.1"/>
    </source>
</evidence>
<accession>A0A5E4GGI0</accession>
<dbReference type="AlphaFoldDB" id="A0A5E4GGI0"/>
<evidence type="ECO:0000313" key="4">
    <source>
        <dbReference type="Proteomes" id="UP000327085"/>
    </source>
</evidence>
<protein>
    <submittedName>
        <fullName evidence="2">Uncharacterized protein</fullName>
    </submittedName>
</protein>
<sequence>MVLDENISDRSKAEENNQDPIPVSISPNQICLVPRNSVDILCSNLRLMQIVENAARRRS</sequence>
<dbReference type="InParanoid" id="A0A5E4GGI0"/>
<organism evidence="2 4">
    <name type="scientific">Prunus dulcis</name>
    <name type="common">Almond</name>
    <name type="synonym">Amygdalus dulcis</name>
    <dbReference type="NCBI Taxonomy" id="3755"/>
    <lineage>
        <taxon>Eukaryota</taxon>
        <taxon>Viridiplantae</taxon>
        <taxon>Streptophyta</taxon>
        <taxon>Embryophyta</taxon>
        <taxon>Tracheophyta</taxon>
        <taxon>Spermatophyta</taxon>
        <taxon>Magnoliopsida</taxon>
        <taxon>eudicotyledons</taxon>
        <taxon>Gunneridae</taxon>
        <taxon>Pentapetalae</taxon>
        <taxon>rosids</taxon>
        <taxon>fabids</taxon>
        <taxon>Rosales</taxon>
        <taxon>Rosaceae</taxon>
        <taxon>Amygdaloideae</taxon>
        <taxon>Amygdaleae</taxon>
        <taxon>Prunus</taxon>
    </lineage>
</organism>
<dbReference type="Gramene" id="VVA38957">
    <property type="protein sequence ID" value="VVA38957"/>
    <property type="gene ID" value="Prudul26B031099"/>
</dbReference>
<evidence type="ECO:0000256" key="1">
    <source>
        <dbReference type="SAM" id="MobiDB-lite"/>
    </source>
</evidence>
<gene>
    <name evidence="3" type="ORF">ALMOND_2B010334</name>
    <name evidence="2" type="ORF">ALMOND_2B031099</name>
</gene>
<dbReference type="EMBL" id="CABIKO010000716">
    <property type="protein sequence ID" value="VVA38957.1"/>
    <property type="molecule type" value="Genomic_DNA"/>
</dbReference>
<dbReference type="Gramene" id="VVA40787">
    <property type="protein sequence ID" value="VVA40787"/>
    <property type="gene ID" value="Prudul26B010334"/>
</dbReference>
<evidence type="ECO:0000313" key="2">
    <source>
        <dbReference type="EMBL" id="VVA38957.1"/>
    </source>
</evidence>
<dbReference type="Proteomes" id="UP000327085">
    <property type="component" value="Chromosome 4"/>
</dbReference>